<sequence length="500" mass="55687">MEGENEGVGALLQIIPPSLLQPTQVARWKEKGVHPTCRLLRNPISLKELVDYNFCYAILQENNTMIYVKPRGFINDFPVIGSRFVYFRFGEDAVHIVGPSDNAIAQTVAFLIKVETSSAEGYCYEIRGHGGTVDFRAAGSRCLAHLLNIASSNKVTFESLLLSSEQSTALAIRRHQLDLLLNQCWFKDGGTAFVDALQNRQGPFGSLCLKGSAPVNAHNMRDLLQVDCINHFGAIHLGKNVVPLSAKADSVFFEEVVTDLNSGGSLNVFTRKLALNLVIDEGERFPTAAVLAFFRRLAQLGHLVELKIAFCDLDASLSMPNAAVHELIRTVMANVNLQVLDLTTDGNALEWKSRQLNKILVGIKDHETLRTLKIDVDNEDIVFGPSFEHLLRLLTHKRNLVVMDDCGEAYTDEDAVDDLYFLNNFYLGSTGMLDEPPAQRSWLVTTALVEGALYDFQLSALLLSNHIDILHELIQIATTDVEVRGHDLPFRDSVRKRQRN</sequence>
<gene>
    <name evidence="1" type="ORF">FisN_18Hu171</name>
</gene>
<accession>A0A1Z5JV84</accession>
<dbReference type="AlphaFoldDB" id="A0A1Z5JV84"/>
<keyword evidence="2" id="KW-1185">Reference proteome</keyword>
<dbReference type="Proteomes" id="UP000198406">
    <property type="component" value="Unassembled WGS sequence"/>
</dbReference>
<evidence type="ECO:0000313" key="2">
    <source>
        <dbReference type="Proteomes" id="UP000198406"/>
    </source>
</evidence>
<evidence type="ECO:0000313" key="1">
    <source>
        <dbReference type="EMBL" id="GAX17960.1"/>
    </source>
</evidence>
<dbReference type="InParanoid" id="A0A1Z5JV84"/>
<protein>
    <submittedName>
        <fullName evidence="1">Uncharacterized protein</fullName>
    </submittedName>
</protein>
<name>A0A1Z5JV84_FISSO</name>
<comment type="caution">
    <text evidence="1">The sequence shown here is derived from an EMBL/GenBank/DDBJ whole genome shotgun (WGS) entry which is preliminary data.</text>
</comment>
<dbReference type="EMBL" id="BDSP01000123">
    <property type="protein sequence ID" value="GAX17960.1"/>
    <property type="molecule type" value="Genomic_DNA"/>
</dbReference>
<proteinExistence type="predicted"/>
<reference evidence="1 2" key="1">
    <citation type="journal article" date="2015" name="Plant Cell">
        <title>Oil accumulation by the oleaginous diatom Fistulifera solaris as revealed by the genome and transcriptome.</title>
        <authorList>
            <person name="Tanaka T."/>
            <person name="Maeda Y."/>
            <person name="Veluchamy A."/>
            <person name="Tanaka M."/>
            <person name="Abida H."/>
            <person name="Marechal E."/>
            <person name="Bowler C."/>
            <person name="Muto M."/>
            <person name="Sunaga Y."/>
            <person name="Tanaka M."/>
            <person name="Yoshino T."/>
            <person name="Taniguchi T."/>
            <person name="Fukuda Y."/>
            <person name="Nemoto M."/>
            <person name="Matsumoto M."/>
            <person name="Wong P.S."/>
            <person name="Aburatani S."/>
            <person name="Fujibuchi W."/>
        </authorList>
    </citation>
    <scope>NUCLEOTIDE SEQUENCE [LARGE SCALE GENOMIC DNA]</scope>
    <source>
        <strain evidence="1 2">JPCC DA0580</strain>
    </source>
</reference>
<organism evidence="1 2">
    <name type="scientific">Fistulifera solaris</name>
    <name type="common">Oleaginous diatom</name>
    <dbReference type="NCBI Taxonomy" id="1519565"/>
    <lineage>
        <taxon>Eukaryota</taxon>
        <taxon>Sar</taxon>
        <taxon>Stramenopiles</taxon>
        <taxon>Ochrophyta</taxon>
        <taxon>Bacillariophyta</taxon>
        <taxon>Bacillariophyceae</taxon>
        <taxon>Bacillariophycidae</taxon>
        <taxon>Naviculales</taxon>
        <taxon>Naviculaceae</taxon>
        <taxon>Fistulifera</taxon>
    </lineage>
</organism>